<dbReference type="Proteomes" id="UP000245754">
    <property type="component" value="Unassembled WGS sequence"/>
</dbReference>
<organism evidence="1 2">
    <name type="scientific">Cupriavidus plantarum</name>
    <dbReference type="NCBI Taxonomy" id="942865"/>
    <lineage>
        <taxon>Bacteria</taxon>
        <taxon>Pseudomonadati</taxon>
        <taxon>Pseudomonadota</taxon>
        <taxon>Betaproteobacteria</taxon>
        <taxon>Burkholderiales</taxon>
        <taxon>Burkholderiaceae</taxon>
        <taxon>Cupriavidus</taxon>
    </lineage>
</organism>
<accession>A0A316ERB4</accession>
<sequence>MRDERAREAVHPVALLKHAFDAETGTQGPDAQRRGAAGA</sequence>
<dbReference type="AlphaFoldDB" id="A0A316ERB4"/>
<keyword evidence="2" id="KW-1185">Reference proteome</keyword>
<name>A0A316ERB4_9BURK</name>
<dbReference type="EMBL" id="QGGT01000005">
    <property type="protein sequence ID" value="PWK33088.1"/>
    <property type="molecule type" value="Genomic_DNA"/>
</dbReference>
<protein>
    <submittedName>
        <fullName evidence="1">Uncharacterized protein</fullName>
    </submittedName>
</protein>
<evidence type="ECO:0000313" key="2">
    <source>
        <dbReference type="Proteomes" id="UP000245754"/>
    </source>
</evidence>
<comment type="caution">
    <text evidence="1">The sequence shown here is derived from an EMBL/GenBank/DDBJ whole genome shotgun (WGS) entry which is preliminary data.</text>
</comment>
<reference evidence="1 2" key="1">
    <citation type="submission" date="2018-05" db="EMBL/GenBank/DDBJ databases">
        <title>Genomic Encyclopedia of Type Strains, Phase IV (KMG-V): Genome sequencing to study the core and pangenomes of soil and plant-associated prokaryotes.</title>
        <authorList>
            <person name="Whitman W."/>
        </authorList>
    </citation>
    <scope>NUCLEOTIDE SEQUENCE [LARGE SCALE GENOMIC DNA]</scope>
    <source>
        <strain evidence="1 2">SLV-132</strain>
    </source>
</reference>
<evidence type="ECO:0000313" key="1">
    <source>
        <dbReference type="EMBL" id="PWK33088.1"/>
    </source>
</evidence>
<proteinExistence type="predicted"/>
<gene>
    <name evidence="1" type="ORF">C7419_10582</name>
</gene>